<gene>
    <name evidence="7" type="ORF">N180_06245</name>
</gene>
<dbReference type="eggNOG" id="COG0526">
    <property type="taxonomic scope" value="Bacteria"/>
</dbReference>
<dbReference type="Proteomes" id="UP000028007">
    <property type="component" value="Unassembled WGS sequence"/>
</dbReference>
<name>A0A081PHF5_9SPHI</name>
<dbReference type="InterPro" id="IPR000866">
    <property type="entry name" value="AhpC/TSA"/>
</dbReference>
<dbReference type="AlphaFoldDB" id="A0A081PHF5"/>
<reference evidence="7 8" key="1">
    <citation type="journal article" date="1992" name="Int. J. Syst. Bacteriol.">
        <title>Sphingobacterium antarcticus sp. nov. a Psychrotrophic Bacterium from the Soils of Schirmacher Oasis, Antarctica.</title>
        <authorList>
            <person name="Shivaji S."/>
            <person name="Ray M.K."/>
            <person name="Rao N.S."/>
            <person name="Saiserr L."/>
            <person name="Jagannadham M.V."/>
            <person name="Kumar G.S."/>
            <person name="Reddy G."/>
            <person name="Bhargava P.M."/>
        </authorList>
    </citation>
    <scope>NUCLEOTIDE SEQUENCE [LARGE SCALE GENOMIC DNA]</scope>
    <source>
        <strain evidence="7 8">4BY</strain>
    </source>
</reference>
<keyword evidence="4" id="KW-0676">Redox-active center</keyword>
<dbReference type="PROSITE" id="PS51352">
    <property type="entry name" value="THIOREDOXIN_2"/>
    <property type="match status" value="1"/>
</dbReference>
<dbReference type="InterPro" id="IPR036249">
    <property type="entry name" value="Thioredoxin-like_sf"/>
</dbReference>
<evidence type="ECO:0000313" key="8">
    <source>
        <dbReference type="Proteomes" id="UP000028007"/>
    </source>
</evidence>
<evidence type="ECO:0000256" key="4">
    <source>
        <dbReference type="ARBA" id="ARBA00023284"/>
    </source>
</evidence>
<dbReference type="GO" id="GO:0017004">
    <property type="term" value="P:cytochrome complex assembly"/>
    <property type="evidence" value="ECO:0007669"/>
    <property type="project" value="UniProtKB-KW"/>
</dbReference>
<keyword evidence="2" id="KW-0201">Cytochrome c-type biogenesis</keyword>
<dbReference type="GO" id="GO:0016491">
    <property type="term" value="F:oxidoreductase activity"/>
    <property type="evidence" value="ECO:0007669"/>
    <property type="project" value="InterPro"/>
</dbReference>
<feature type="domain" description="Thioredoxin" evidence="6">
    <location>
        <begin position="238"/>
        <end position="376"/>
    </location>
</feature>
<sequence>MKSTILNHWKSLSFILFISLLGMACKDESKFEISGKFTNAQPKTKVYLFGVDKNSETPVDSTVLSDKGEFRFTRSTPDVDFFRVKIDNSEYMLIAKNGDKIQLSADLADPTLVYQLSGAEEADKLEELNKNKNRYTAKIAAIQEQFEQTVASQPHNREAIVNQMRPALIKENEGLVDYILKFATDNTNSLAGFYAINSLNPGDYEQELIAYADKIKSKFNNNAAVTEFLVRMTKLKAVQVGQVAPDFTMNSMEGKPAKLSEFRGKYVLLDFWASWCQPCRMENPNLVKAYQQFKDKNFTVVGVSLDKDPAAWKQAVIADGLNWTQLSELKDFDSPTVRLYQIDAIPSSFLLDPSGKIVAKNLRADQLVEFLSKTLR</sequence>
<accession>A0A081PHF5</accession>
<dbReference type="PROSITE" id="PS51257">
    <property type="entry name" value="PROKAR_LIPOPROTEIN"/>
    <property type="match status" value="1"/>
</dbReference>
<dbReference type="PANTHER" id="PTHR42852:SF6">
    <property type="entry name" value="THIOL:DISULFIDE INTERCHANGE PROTEIN DSBE"/>
    <property type="match status" value="1"/>
</dbReference>
<keyword evidence="5" id="KW-0175">Coiled coil</keyword>
<dbReference type="EMBL" id="JNFF01000048">
    <property type="protein sequence ID" value="KEQ30128.1"/>
    <property type="molecule type" value="Genomic_DNA"/>
</dbReference>
<feature type="coiled-coil region" evidence="5">
    <location>
        <begin position="118"/>
        <end position="145"/>
    </location>
</feature>
<dbReference type="InterPro" id="IPR050553">
    <property type="entry name" value="Thioredoxin_ResA/DsbE_sf"/>
</dbReference>
<evidence type="ECO:0000256" key="2">
    <source>
        <dbReference type="ARBA" id="ARBA00022748"/>
    </source>
</evidence>
<keyword evidence="8" id="KW-1185">Reference proteome</keyword>
<dbReference type="InterPro" id="IPR013766">
    <property type="entry name" value="Thioredoxin_domain"/>
</dbReference>
<comment type="caution">
    <text evidence="7">The sequence shown here is derived from an EMBL/GenBank/DDBJ whole genome shotgun (WGS) entry which is preliminary data.</text>
</comment>
<evidence type="ECO:0000256" key="5">
    <source>
        <dbReference type="SAM" id="Coils"/>
    </source>
</evidence>
<proteinExistence type="predicted"/>
<dbReference type="Pfam" id="PF00578">
    <property type="entry name" value="AhpC-TSA"/>
    <property type="match status" value="1"/>
</dbReference>
<comment type="subcellular location">
    <subcellularLocation>
        <location evidence="1">Cell envelope</location>
    </subcellularLocation>
</comment>
<dbReference type="InterPro" id="IPR025380">
    <property type="entry name" value="DUF4369"/>
</dbReference>
<evidence type="ECO:0000259" key="6">
    <source>
        <dbReference type="PROSITE" id="PS51352"/>
    </source>
</evidence>
<evidence type="ECO:0000313" key="7">
    <source>
        <dbReference type="EMBL" id="KEQ30128.1"/>
    </source>
</evidence>
<evidence type="ECO:0000256" key="3">
    <source>
        <dbReference type="ARBA" id="ARBA00023157"/>
    </source>
</evidence>
<dbReference type="OrthoDB" id="750178at2"/>
<dbReference type="CDD" id="cd02966">
    <property type="entry name" value="TlpA_like_family"/>
    <property type="match status" value="1"/>
</dbReference>
<dbReference type="Pfam" id="PF14289">
    <property type="entry name" value="DUF4369"/>
    <property type="match status" value="1"/>
</dbReference>
<keyword evidence="3" id="KW-1015">Disulfide bond</keyword>
<dbReference type="GO" id="GO:0016209">
    <property type="term" value="F:antioxidant activity"/>
    <property type="evidence" value="ECO:0007669"/>
    <property type="project" value="InterPro"/>
</dbReference>
<dbReference type="SUPFAM" id="SSF52833">
    <property type="entry name" value="Thioredoxin-like"/>
    <property type="match status" value="1"/>
</dbReference>
<dbReference type="GO" id="GO:0030313">
    <property type="term" value="C:cell envelope"/>
    <property type="evidence" value="ECO:0007669"/>
    <property type="project" value="UniProtKB-SubCell"/>
</dbReference>
<dbReference type="Gene3D" id="3.40.30.10">
    <property type="entry name" value="Glutaredoxin"/>
    <property type="match status" value="1"/>
</dbReference>
<dbReference type="PANTHER" id="PTHR42852">
    <property type="entry name" value="THIOL:DISULFIDE INTERCHANGE PROTEIN DSBE"/>
    <property type="match status" value="1"/>
</dbReference>
<evidence type="ECO:0000256" key="1">
    <source>
        <dbReference type="ARBA" id="ARBA00004196"/>
    </source>
</evidence>
<organism evidence="7 8">
    <name type="scientific">Pedobacter antarcticus 4BY</name>
    <dbReference type="NCBI Taxonomy" id="1358423"/>
    <lineage>
        <taxon>Bacteria</taxon>
        <taxon>Pseudomonadati</taxon>
        <taxon>Bacteroidota</taxon>
        <taxon>Sphingobacteriia</taxon>
        <taxon>Sphingobacteriales</taxon>
        <taxon>Sphingobacteriaceae</taxon>
        <taxon>Pedobacter</taxon>
    </lineage>
</organism>
<protein>
    <submittedName>
        <fullName evidence="7">Thioredoxin</fullName>
    </submittedName>
</protein>
<dbReference type="RefSeq" id="WP_037440222.1">
    <property type="nucleotide sequence ID" value="NZ_JNFF01000048.1"/>
</dbReference>